<dbReference type="AlphaFoldDB" id="A0A9J6QZT1"/>
<organism evidence="1 2">
    <name type="scientific">Hominibacterium faecale</name>
    <dbReference type="NCBI Taxonomy" id="2839743"/>
    <lineage>
        <taxon>Bacteria</taxon>
        <taxon>Bacillati</taxon>
        <taxon>Bacillota</taxon>
        <taxon>Clostridia</taxon>
        <taxon>Peptostreptococcales</taxon>
        <taxon>Anaerovoracaceae</taxon>
        <taxon>Hominibacterium</taxon>
    </lineage>
</organism>
<dbReference type="PANTHER" id="PTHR36847">
    <property type="entry name" value="AMIDOLIGASE ENZYME"/>
    <property type="match status" value="1"/>
</dbReference>
<sequence>MLRKQKFGVEVEMTGITRETAARVVGELLGNTPSRPSGCYHARTILDGVCTLNPDIGRKWKVMYDSSIKPTMNDNSHSFIDEYKVELVTPPLNYEDIELLQHIIRKLRDSGAKVNSSCGIHIHIDGANHSPTSLKRLVNFMIERQDLLYEALETGQRERRWCRKLNSDILKEMKKCKELTKEDTERIWYSAANDHYTAGIDHSHYNETRYHGVNLHSFFTKGTVEFRLFNSTLHAGKIKAYIQFCLAVSAWAITSKERVVFRSMSGYTPEQKVTIMRNILTQRLGLRGDEFKTCRLWLMTPLKKFAGMNCRVA</sequence>
<name>A0A9J6QZT1_9FIRM</name>
<evidence type="ECO:0000313" key="2">
    <source>
        <dbReference type="Proteomes" id="UP001065549"/>
    </source>
</evidence>
<proteinExistence type="predicted"/>
<accession>A0A9J6QZT1</accession>
<keyword evidence="2" id="KW-1185">Reference proteome</keyword>
<protein>
    <submittedName>
        <fullName evidence="1">Amidoligase family protein</fullName>
    </submittedName>
</protein>
<comment type="caution">
    <text evidence="1">The sequence shown here is derived from an EMBL/GenBank/DDBJ whole genome shotgun (WGS) entry which is preliminary data.</text>
</comment>
<gene>
    <name evidence="1" type="ORF">OBO34_22135</name>
</gene>
<dbReference type="Proteomes" id="UP001065549">
    <property type="component" value="Unassembled WGS sequence"/>
</dbReference>
<dbReference type="RefSeq" id="WP_269478896.1">
    <property type="nucleotide sequence ID" value="NZ_JAOSHN010000021.1"/>
</dbReference>
<dbReference type="InterPro" id="IPR022025">
    <property type="entry name" value="Amidoligase_2"/>
</dbReference>
<reference evidence="1" key="1">
    <citation type="submission" date="2022-09" db="EMBL/GenBank/DDBJ databases">
        <title>Culturomic study of gut microbiota in children with autism spectrum disorder.</title>
        <authorList>
            <person name="Efimov B.A."/>
            <person name="Chaplin A.V."/>
            <person name="Sokolova S.R."/>
            <person name="Pikina A.P."/>
            <person name="Korzhanova M."/>
            <person name="Belova V."/>
            <person name="Korostin D."/>
        </authorList>
    </citation>
    <scope>NUCLEOTIDE SEQUENCE</scope>
    <source>
        <strain evidence="1">ASD5510</strain>
    </source>
</reference>
<dbReference type="Pfam" id="PF12224">
    <property type="entry name" value="Amidoligase_2"/>
    <property type="match status" value="1"/>
</dbReference>
<dbReference type="EMBL" id="JAOSHN010000021">
    <property type="protein sequence ID" value="MCU7381017.1"/>
    <property type="molecule type" value="Genomic_DNA"/>
</dbReference>
<dbReference type="PANTHER" id="PTHR36847:SF1">
    <property type="entry name" value="AMIDOLIGASE ENZYME"/>
    <property type="match status" value="1"/>
</dbReference>
<evidence type="ECO:0000313" key="1">
    <source>
        <dbReference type="EMBL" id="MCU7381017.1"/>
    </source>
</evidence>